<dbReference type="Proteomes" id="UP000645517">
    <property type="component" value="Unassembled WGS sequence"/>
</dbReference>
<dbReference type="EMBL" id="BMOR01000021">
    <property type="protein sequence ID" value="GGN44216.1"/>
    <property type="molecule type" value="Genomic_DNA"/>
</dbReference>
<protein>
    <submittedName>
        <fullName evidence="1">Uncharacterized protein</fullName>
    </submittedName>
</protein>
<gene>
    <name evidence="1" type="ORF">GCM10010842_32480</name>
</gene>
<sequence length="67" mass="7333">MPQRYRWLTVGEAYRYGPRLGKGDDARRGTSCTVLIVPRPGAIGNVLVRFPDGHQAVVPSGVLRKVA</sequence>
<name>A0ABQ2JFS9_9DEIO</name>
<evidence type="ECO:0000313" key="2">
    <source>
        <dbReference type="Proteomes" id="UP000645517"/>
    </source>
</evidence>
<accession>A0ABQ2JFS9</accession>
<comment type="caution">
    <text evidence="1">The sequence shown here is derived from an EMBL/GenBank/DDBJ whole genome shotgun (WGS) entry which is preliminary data.</text>
</comment>
<keyword evidence="2" id="KW-1185">Reference proteome</keyword>
<organism evidence="1 2">
    <name type="scientific">Deinococcus daejeonensis</name>
    <dbReference type="NCBI Taxonomy" id="1007098"/>
    <lineage>
        <taxon>Bacteria</taxon>
        <taxon>Thermotogati</taxon>
        <taxon>Deinococcota</taxon>
        <taxon>Deinococci</taxon>
        <taxon>Deinococcales</taxon>
        <taxon>Deinococcaceae</taxon>
        <taxon>Deinococcus</taxon>
    </lineage>
</organism>
<evidence type="ECO:0000313" key="1">
    <source>
        <dbReference type="EMBL" id="GGN44216.1"/>
    </source>
</evidence>
<reference evidence="2" key="1">
    <citation type="journal article" date="2019" name="Int. J. Syst. Evol. Microbiol.">
        <title>The Global Catalogue of Microorganisms (GCM) 10K type strain sequencing project: providing services to taxonomists for standard genome sequencing and annotation.</title>
        <authorList>
            <consortium name="The Broad Institute Genomics Platform"/>
            <consortium name="The Broad Institute Genome Sequencing Center for Infectious Disease"/>
            <person name="Wu L."/>
            <person name="Ma J."/>
        </authorList>
    </citation>
    <scope>NUCLEOTIDE SEQUENCE [LARGE SCALE GENOMIC DNA]</scope>
    <source>
        <strain evidence="2">JCM 16918</strain>
    </source>
</reference>
<proteinExistence type="predicted"/>
<dbReference type="RefSeq" id="WP_189058634.1">
    <property type="nucleotide sequence ID" value="NZ_BMOR01000021.1"/>
</dbReference>